<dbReference type="RefSeq" id="WP_091447502.1">
    <property type="nucleotide sequence ID" value="NZ_FMZZ01000001.1"/>
</dbReference>
<protein>
    <submittedName>
        <fullName evidence="2">Uncharacterized protein, contains von Willebrand factor type A (VWA) domain</fullName>
    </submittedName>
</protein>
<sequence>MTADRYRYGPWHDGPDPLAPPIDLREALEALGRDVMEGSSPRAALEELLRRGTRGTAGLDELTRRLWERRSRIQRRHNLDGTLGEVRELLDRALAAERTALFPDPSDDARFREAQLDALPPGTAAAVRELAEYDWRSPEARAAYEEIRDKLGQELMESRFQGMKQALNQMRPEDTERIRAMMADLNELLLAHLRGDDTKDRFDRFMRKHGEFFPENPRTVEELIDALAARAAAAQRMMNSMSAQQRAELSELMANAFGDPRLAEQVATLDANLRALRPGEDWTSSARFRGQDPLGLGEGAQAMADLAELDALAEQLAQSYPGARLEDIDLEALQRQLGDEATVDARRLAELERELRAQNLLERGPDGSLHLSPKALRRLGENALSDVVGALRSRRGERDTAHAGAAGEPTGATRAWAFGDTEPWDVSRTVRNAVLRTASAGAGAVRIDVSDVEVVETERRARAAVALCVDTSWSMVQDDRWVPMKRTALALHHLISTRFRTDELALITFGRHASTVDIERLTALEGVWEQGTNLHHALLLAGRHLRRNPDARPVVLIVTDGEPTAHLEPDGEAVFNYPPTHRTLRKTLAEVDALAKLGASVTVFMLGDNPSLAAFVDLVAKRGGGRVVAPDLDGLGSAVVGDYLRTRRSR</sequence>
<feature type="domain" description="VWFA" evidence="1">
    <location>
        <begin position="462"/>
        <end position="644"/>
    </location>
</feature>
<evidence type="ECO:0000313" key="3">
    <source>
        <dbReference type="Proteomes" id="UP000199501"/>
    </source>
</evidence>
<evidence type="ECO:0000313" key="2">
    <source>
        <dbReference type="EMBL" id="SDC17458.1"/>
    </source>
</evidence>
<dbReference type="InterPro" id="IPR036465">
    <property type="entry name" value="vWFA_dom_sf"/>
</dbReference>
<dbReference type="EMBL" id="FMZZ01000001">
    <property type="protein sequence ID" value="SDC17458.1"/>
    <property type="molecule type" value="Genomic_DNA"/>
</dbReference>
<accession>A0A1G6JFI4</accession>
<dbReference type="Pfam" id="PF13519">
    <property type="entry name" value="VWA_2"/>
    <property type="match status" value="1"/>
</dbReference>
<dbReference type="InterPro" id="IPR002035">
    <property type="entry name" value="VWF_A"/>
</dbReference>
<evidence type="ECO:0000259" key="1">
    <source>
        <dbReference type="SMART" id="SM00327"/>
    </source>
</evidence>
<dbReference type="STRING" id="1271860.SAMN05216174_101382"/>
<dbReference type="Gene3D" id="3.40.50.410">
    <property type="entry name" value="von Willebrand factor, type A domain"/>
    <property type="match status" value="1"/>
</dbReference>
<name>A0A1G6JFI4_9PSEU</name>
<gene>
    <name evidence="2" type="ORF">SAMN05216174_101382</name>
</gene>
<organism evidence="2 3">
    <name type="scientific">Actinokineospora iranica</name>
    <dbReference type="NCBI Taxonomy" id="1271860"/>
    <lineage>
        <taxon>Bacteria</taxon>
        <taxon>Bacillati</taxon>
        <taxon>Actinomycetota</taxon>
        <taxon>Actinomycetes</taxon>
        <taxon>Pseudonocardiales</taxon>
        <taxon>Pseudonocardiaceae</taxon>
        <taxon>Actinokineospora</taxon>
    </lineage>
</organism>
<dbReference type="SMART" id="SM00327">
    <property type="entry name" value="VWA"/>
    <property type="match status" value="1"/>
</dbReference>
<keyword evidence="3" id="KW-1185">Reference proteome</keyword>
<dbReference type="Proteomes" id="UP000199501">
    <property type="component" value="Unassembled WGS sequence"/>
</dbReference>
<proteinExistence type="predicted"/>
<dbReference type="OrthoDB" id="9766126at2"/>
<dbReference type="CDD" id="cd00198">
    <property type="entry name" value="vWFA"/>
    <property type="match status" value="1"/>
</dbReference>
<dbReference type="AlphaFoldDB" id="A0A1G6JFI4"/>
<reference evidence="3" key="1">
    <citation type="submission" date="2016-10" db="EMBL/GenBank/DDBJ databases">
        <authorList>
            <person name="Varghese N."/>
            <person name="Submissions S."/>
        </authorList>
    </citation>
    <scope>NUCLEOTIDE SEQUENCE [LARGE SCALE GENOMIC DNA]</scope>
    <source>
        <strain evidence="3">IBRC-M 10403</strain>
    </source>
</reference>
<dbReference type="SUPFAM" id="SSF53300">
    <property type="entry name" value="vWA-like"/>
    <property type="match status" value="1"/>
</dbReference>